<evidence type="ECO:0000313" key="1">
    <source>
        <dbReference type="EMBL" id="EGU45506.1"/>
    </source>
</evidence>
<proteinExistence type="predicted"/>
<evidence type="ECO:0000313" key="2">
    <source>
        <dbReference type="Proteomes" id="UP000002817"/>
    </source>
</evidence>
<comment type="caution">
    <text evidence="1">The sequence shown here is derived from an EMBL/GenBank/DDBJ whole genome shotgun (WGS) entry which is preliminary data.</text>
</comment>
<sequence>MLLLGRVASLGREVDLLVLGCSPLVVKLVSALWFASENWLEIAVLSQVNQSFVVKHNKQFNSDSQRLALSLQVESSVYGAVFKFSVCAAHTLIGR</sequence>
<name>F9SYG6_VIBOR</name>
<gene>
    <name evidence="1" type="ORF">VIOR3934_06309</name>
</gene>
<protein>
    <submittedName>
        <fullName evidence="1">Uncharacterized protein</fullName>
    </submittedName>
</protein>
<organism evidence="1 2">
    <name type="scientific">Vibrio orientalis CIP 102891 = ATCC 33934</name>
    <dbReference type="NCBI Taxonomy" id="675816"/>
    <lineage>
        <taxon>Bacteria</taxon>
        <taxon>Pseudomonadati</taxon>
        <taxon>Pseudomonadota</taxon>
        <taxon>Gammaproteobacteria</taxon>
        <taxon>Vibrionales</taxon>
        <taxon>Vibrionaceae</taxon>
        <taxon>Vibrio</taxon>
        <taxon>Vibrio oreintalis group</taxon>
    </lineage>
</organism>
<accession>F9SYG6</accession>
<dbReference type="EMBL" id="AFWH01000079">
    <property type="protein sequence ID" value="EGU45506.1"/>
    <property type="molecule type" value="Genomic_DNA"/>
</dbReference>
<reference evidence="1 2" key="1">
    <citation type="journal article" date="2012" name="Int. J. Syst. Evol. Microbiol.">
        <title>Vibrio caribbeanicus sp. nov., isolated from the marine sponge Scleritoderma cyanea.</title>
        <authorList>
            <person name="Hoffmann M."/>
            <person name="Monday S.R."/>
            <person name="Allard M.W."/>
            <person name="Strain E.A."/>
            <person name="Whittaker P."/>
            <person name="Naum M."/>
            <person name="McCarthy P.J."/>
            <person name="Lopez J.V."/>
            <person name="Fischer M."/>
            <person name="Brown E.W."/>
        </authorList>
    </citation>
    <scope>NUCLEOTIDE SEQUENCE [LARGE SCALE GENOMIC DNA]</scope>
    <source>
        <strain evidence="2">CIP 102891 / ATCC 33934</strain>
    </source>
</reference>
<dbReference type="AlphaFoldDB" id="F9SYG6"/>
<dbReference type="Proteomes" id="UP000002817">
    <property type="component" value="Unassembled WGS sequence"/>
</dbReference>
<dbReference type="PATRIC" id="fig|675816.5.peg.3942"/>